<protein>
    <recommendedName>
        <fullName evidence="7">Strictosidine synthase conserved region domain-containing protein</fullName>
    </recommendedName>
</protein>
<dbReference type="InterPro" id="IPR018119">
    <property type="entry name" value="Strictosidine_synth_cons-reg"/>
</dbReference>
<dbReference type="Pfam" id="PF03088">
    <property type="entry name" value="Str_synth"/>
    <property type="match status" value="1"/>
</dbReference>
<proteinExistence type="inferred from homology"/>
<dbReference type="Pfam" id="PF20067">
    <property type="entry name" value="SSL_N"/>
    <property type="match status" value="1"/>
</dbReference>
<keyword evidence="5" id="KW-0325">Glycoprotein</keyword>
<dbReference type="GO" id="GO:0016787">
    <property type="term" value="F:hydrolase activity"/>
    <property type="evidence" value="ECO:0000318"/>
    <property type="project" value="GO_Central"/>
</dbReference>
<dbReference type="InterPro" id="IPR011042">
    <property type="entry name" value="6-blade_b-propeller_TolB-like"/>
</dbReference>
<name>A0A251R698_PRUPE</name>
<comment type="similarity">
    <text evidence="2">Belongs to the strictosidine synthase family.</text>
</comment>
<gene>
    <name evidence="8" type="ORF">PRUPE_1G299700</name>
</gene>
<evidence type="ECO:0000313" key="8">
    <source>
        <dbReference type="EMBL" id="ONI31230.1"/>
    </source>
</evidence>
<keyword evidence="3" id="KW-0926">Vacuole</keyword>
<feature type="domain" description="Strictosidine synthase conserved region" evidence="7">
    <location>
        <begin position="164"/>
        <end position="250"/>
    </location>
</feature>
<evidence type="ECO:0000256" key="1">
    <source>
        <dbReference type="ARBA" id="ARBA00004116"/>
    </source>
</evidence>
<dbReference type="Proteomes" id="UP000006882">
    <property type="component" value="Chromosome G1"/>
</dbReference>
<keyword evidence="9" id="KW-1185">Reference proteome</keyword>
<dbReference type="PANTHER" id="PTHR10426:SF86">
    <property type="entry name" value="PROTEIN STRICTOSIDINE SYNTHASE-LIKE 10-LIKE"/>
    <property type="match status" value="1"/>
</dbReference>
<dbReference type="EMBL" id="CM007651">
    <property type="protein sequence ID" value="ONI31230.1"/>
    <property type="molecule type" value="Genomic_DNA"/>
</dbReference>
<feature type="chain" id="PRO_5013032907" description="Strictosidine synthase conserved region domain-containing protein" evidence="6">
    <location>
        <begin position="23"/>
        <end position="359"/>
    </location>
</feature>
<evidence type="ECO:0000313" key="9">
    <source>
        <dbReference type="Proteomes" id="UP000006882"/>
    </source>
</evidence>
<evidence type="ECO:0000256" key="3">
    <source>
        <dbReference type="ARBA" id="ARBA00022554"/>
    </source>
</evidence>
<evidence type="ECO:0000256" key="6">
    <source>
        <dbReference type="SAM" id="SignalP"/>
    </source>
</evidence>
<dbReference type="eggNOG" id="KOG1520">
    <property type="taxonomic scope" value="Eukaryota"/>
</dbReference>
<keyword evidence="4 6" id="KW-0732">Signal</keyword>
<accession>A0A251R698</accession>
<evidence type="ECO:0000256" key="5">
    <source>
        <dbReference type="ARBA" id="ARBA00023180"/>
    </source>
</evidence>
<dbReference type="STRING" id="3760.A0A251R698"/>
<evidence type="ECO:0000259" key="7">
    <source>
        <dbReference type="Pfam" id="PF03088"/>
    </source>
</evidence>
<dbReference type="SUPFAM" id="SSF63829">
    <property type="entry name" value="Calcium-dependent phosphotriesterase"/>
    <property type="match status" value="1"/>
</dbReference>
<organism evidence="8 9">
    <name type="scientific">Prunus persica</name>
    <name type="common">Peach</name>
    <name type="synonym">Amygdalus persica</name>
    <dbReference type="NCBI Taxonomy" id="3760"/>
    <lineage>
        <taxon>Eukaryota</taxon>
        <taxon>Viridiplantae</taxon>
        <taxon>Streptophyta</taxon>
        <taxon>Embryophyta</taxon>
        <taxon>Tracheophyta</taxon>
        <taxon>Spermatophyta</taxon>
        <taxon>Magnoliopsida</taxon>
        <taxon>eudicotyledons</taxon>
        <taxon>Gunneridae</taxon>
        <taxon>Pentapetalae</taxon>
        <taxon>rosids</taxon>
        <taxon>fabids</taxon>
        <taxon>Rosales</taxon>
        <taxon>Rosaceae</taxon>
        <taxon>Amygdaloideae</taxon>
        <taxon>Amygdaleae</taxon>
        <taxon>Prunus</taxon>
    </lineage>
</organism>
<dbReference type="Gene3D" id="2.120.10.30">
    <property type="entry name" value="TolB, C-terminal domain"/>
    <property type="match status" value="1"/>
</dbReference>
<evidence type="ECO:0000256" key="2">
    <source>
        <dbReference type="ARBA" id="ARBA00009191"/>
    </source>
</evidence>
<dbReference type="FunFam" id="2.120.10.30:FF:000032">
    <property type="entry name" value="Protein STRICTOSIDINE SYNTHASE-LIKE 13"/>
    <property type="match status" value="1"/>
</dbReference>
<sequence length="359" mass="39171">MRRPFVSFFLFIVVAALDVILSSKPPAAAAASAAAANYVINLRNYHQIELARVVGPESIAFDCHGQGPYVGVSDGTILKWQGPRLGWIEFAFTSPNRPRKLCDGSTNATNEPICGRPLGLKFNPKTCDLYIADAYFGLLKTGPTGGKPEVLASSLGGVPFMFTNALDVDEETGIVYFTDTSTVFQRRVWMQSILDGDKTGRLLKYDPCTKEVTVLLHDLAFANGVALSKDKSFILVAESAPFTIHRLWLRCPKAPAFEIFAQLERPPDNIKSNNRGEFWVALNSGRGVKEVVNIETSDKWLNVNDPVAAKFDEQGTVVLVLDGEGGPALESVSEVEEQNGNLWVGSVVKPYVGVVKFQA</sequence>
<evidence type="ECO:0000256" key="4">
    <source>
        <dbReference type="ARBA" id="ARBA00022729"/>
    </source>
</evidence>
<reference evidence="8 9" key="1">
    <citation type="journal article" date="2013" name="Nat. Genet.">
        <title>The high-quality draft genome of peach (Prunus persica) identifies unique patterns of genetic diversity, domestication and genome evolution.</title>
        <authorList>
            <consortium name="International Peach Genome Initiative"/>
            <person name="Verde I."/>
            <person name="Abbott A.G."/>
            <person name="Scalabrin S."/>
            <person name="Jung S."/>
            <person name="Shu S."/>
            <person name="Marroni F."/>
            <person name="Zhebentyayeva T."/>
            <person name="Dettori M.T."/>
            <person name="Grimwood J."/>
            <person name="Cattonaro F."/>
            <person name="Zuccolo A."/>
            <person name="Rossini L."/>
            <person name="Jenkins J."/>
            <person name="Vendramin E."/>
            <person name="Meisel L.A."/>
            <person name="Decroocq V."/>
            <person name="Sosinski B."/>
            <person name="Prochnik S."/>
            <person name="Mitros T."/>
            <person name="Policriti A."/>
            <person name="Cipriani G."/>
            <person name="Dondini L."/>
            <person name="Ficklin S."/>
            <person name="Goodstein D.M."/>
            <person name="Xuan P."/>
            <person name="Del Fabbro C."/>
            <person name="Aramini V."/>
            <person name="Copetti D."/>
            <person name="Gonzalez S."/>
            <person name="Horner D.S."/>
            <person name="Falchi R."/>
            <person name="Lucas S."/>
            <person name="Mica E."/>
            <person name="Maldonado J."/>
            <person name="Lazzari B."/>
            <person name="Bielenberg D."/>
            <person name="Pirona R."/>
            <person name="Miculan M."/>
            <person name="Barakat A."/>
            <person name="Testolin R."/>
            <person name="Stella A."/>
            <person name="Tartarini S."/>
            <person name="Tonutti P."/>
            <person name="Arus P."/>
            <person name="Orellana A."/>
            <person name="Wells C."/>
            <person name="Main D."/>
            <person name="Vizzotto G."/>
            <person name="Silva H."/>
            <person name="Salamini F."/>
            <person name="Schmutz J."/>
            <person name="Morgante M."/>
            <person name="Rokhsar D.S."/>
        </authorList>
    </citation>
    <scope>NUCLEOTIDE SEQUENCE [LARGE SCALE GENOMIC DNA]</scope>
    <source>
        <strain evidence="9">cv. Nemared</strain>
    </source>
</reference>
<dbReference type="GO" id="GO:0005773">
    <property type="term" value="C:vacuole"/>
    <property type="evidence" value="ECO:0007669"/>
    <property type="project" value="UniProtKB-SubCell"/>
</dbReference>
<feature type="signal peptide" evidence="6">
    <location>
        <begin position="1"/>
        <end position="22"/>
    </location>
</feature>
<dbReference type="AlphaFoldDB" id="A0A251R698"/>
<dbReference type="Gramene" id="ONI31230">
    <property type="protein sequence ID" value="ONI31230"/>
    <property type="gene ID" value="PRUPE_1G299700"/>
</dbReference>
<comment type="subcellular location">
    <subcellularLocation>
        <location evidence="1">Vacuole</location>
    </subcellularLocation>
</comment>
<dbReference type="PANTHER" id="PTHR10426">
    <property type="entry name" value="STRICTOSIDINE SYNTHASE-RELATED"/>
    <property type="match status" value="1"/>
</dbReference>